<sequence>MAFECTNILSIEECLQELKRVREETMSLLELARQQMIQWEKRKLEKFKVGQKVWLEGKNLAIRYPTKKLALKREGPFKILEVLRPVTYKLDLPHQWKIHPVFHAALLTPFKETEAHRPSFTEPPPDLIEGFKEYEVEVIIGHRLKKIPPSSTASDKGQMGMDTLVQTLQTLKTSSHDLPLNPKLSRNNSLPLLMRPLNLQPQTPSFILTPLPIPTSNLRLNVSTTPPLESLPNPMTPLPAVFKCLNSQFHPETKIVPIVGREVQEGDLEDEDRENQIPSNISIPLRLNLQPPTPVPTPMTQLINCVSALCADWSAILPGIACSTCVSNASKLSLGILLEAALTTEGLARLCIEGLIRVLALCWTIAIMTMNLMTILMENSDEEMAGDNGDMDFMFIGSDPQKVGRFMGYLSVEEQEHQG</sequence>
<gene>
    <name evidence="2" type="ORF">WG66_11497</name>
</gene>
<comment type="caution">
    <text evidence="2">The sequence shown here is derived from an EMBL/GenBank/DDBJ whole genome shotgun (WGS) entry which is preliminary data.</text>
</comment>
<dbReference type="Pfam" id="PF24626">
    <property type="entry name" value="SH3_Tf2-1"/>
    <property type="match status" value="1"/>
</dbReference>
<evidence type="ECO:0000313" key="3">
    <source>
        <dbReference type="Proteomes" id="UP000054988"/>
    </source>
</evidence>
<accession>A0A0W0FHZ2</accession>
<dbReference type="AlphaFoldDB" id="A0A0W0FHZ2"/>
<protein>
    <recommendedName>
        <fullName evidence="1">Tf2-1-like SH3-like domain-containing protein</fullName>
    </recommendedName>
</protein>
<reference evidence="2 3" key="1">
    <citation type="submission" date="2015-12" db="EMBL/GenBank/DDBJ databases">
        <title>Draft genome sequence of Moniliophthora roreri, the causal agent of frosty pod rot of cacao.</title>
        <authorList>
            <person name="Aime M.C."/>
            <person name="Diaz-Valderrama J.R."/>
            <person name="Kijpornyongpan T."/>
            <person name="Phillips-Mora W."/>
        </authorList>
    </citation>
    <scope>NUCLEOTIDE SEQUENCE [LARGE SCALE GENOMIC DNA]</scope>
    <source>
        <strain evidence="2 3">MCA 2952</strain>
    </source>
</reference>
<dbReference type="EMBL" id="LATX01001957">
    <property type="protein sequence ID" value="KTB35921.1"/>
    <property type="molecule type" value="Genomic_DNA"/>
</dbReference>
<evidence type="ECO:0000313" key="2">
    <source>
        <dbReference type="EMBL" id="KTB35921.1"/>
    </source>
</evidence>
<feature type="domain" description="Tf2-1-like SH3-like" evidence="1">
    <location>
        <begin position="50"/>
        <end position="110"/>
    </location>
</feature>
<dbReference type="Proteomes" id="UP000054988">
    <property type="component" value="Unassembled WGS sequence"/>
</dbReference>
<organism evidence="2 3">
    <name type="scientific">Moniliophthora roreri</name>
    <name type="common">Frosty pod rot fungus</name>
    <name type="synonym">Monilia roreri</name>
    <dbReference type="NCBI Taxonomy" id="221103"/>
    <lineage>
        <taxon>Eukaryota</taxon>
        <taxon>Fungi</taxon>
        <taxon>Dikarya</taxon>
        <taxon>Basidiomycota</taxon>
        <taxon>Agaricomycotina</taxon>
        <taxon>Agaricomycetes</taxon>
        <taxon>Agaricomycetidae</taxon>
        <taxon>Agaricales</taxon>
        <taxon>Marasmiineae</taxon>
        <taxon>Marasmiaceae</taxon>
        <taxon>Moniliophthora</taxon>
    </lineage>
</organism>
<evidence type="ECO:0000259" key="1">
    <source>
        <dbReference type="Pfam" id="PF24626"/>
    </source>
</evidence>
<proteinExistence type="predicted"/>
<dbReference type="InterPro" id="IPR056924">
    <property type="entry name" value="SH3_Tf2-1"/>
</dbReference>
<name>A0A0W0FHZ2_MONRR</name>